<dbReference type="AlphaFoldDB" id="A0A2T0WYR9"/>
<keyword evidence="1" id="KW-0723">Serine/threonine-protein kinase</keyword>
<evidence type="ECO:0000313" key="3">
    <source>
        <dbReference type="EMBL" id="PRY91795.1"/>
    </source>
</evidence>
<dbReference type="InterPro" id="IPR036890">
    <property type="entry name" value="HATPase_C_sf"/>
</dbReference>
<proteinExistence type="predicted"/>
<comment type="caution">
    <text evidence="3">The sequence shown here is derived from an EMBL/GenBank/DDBJ whole genome shotgun (WGS) entry which is preliminary data.</text>
</comment>
<dbReference type="PANTHER" id="PTHR35526">
    <property type="entry name" value="ANTI-SIGMA-F FACTOR RSBW-RELATED"/>
    <property type="match status" value="1"/>
</dbReference>
<gene>
    <name evidence="3" type="ORF">CLV74_103384</name>
</gene>
<keyword evidence="3" id="KW-0418">Kinase</keyword>
<dbReference type="Gene3D" id="3.30.565.10">
    <property type="entry name" value="Histidine kinase-like ATPase, C-terminal domain"/>
    <property type="match status" value="1"/>
</dbReference>
<organism evidence="3 4">
    <name type="scientific">Donghicola tyrosinivorans</name>
    <dbReference type="NCBI Taxonomy" id="1652492"/>
    <lineage>
        <taxon>Bacteria</taxon>
        <taxon>Pseudomonadati</taxon>
        <taxon>Pseudomonadota</taxon>
        <taxon>Alphaproteobacteria</taxon>
        <taxon>Rhodobacterales</taxon>
        <taxon>Roseobacteraceae</taxon>
        <taxon>Donghicola</taxon>
    </lineage>
</organism>
<evidence type="ECO:0000256" key="1">
    <source>
        <dbReference type="ARBA" id="ARBA00022527"/>
    </source>
</evidence>
<sequence length="136" mass="14701">MVTEAPKALECAATPLEIRGLLARLEEALPAGICDPRIELALAEALNNVAEHAYGNGRGMIALEVSSCSEALRIALRDQGRPMPEFAVPADEMPDPDALPEGGWGWGLIHACCDGIDYQRIAGENRLTLTFRRMES</sequence>
<keyword evidence="3" id="KW-0808">Transferase</keyword>
<dbReference type="Pfam" id="PF13581">
    <property type="entry name" value="HATPase_c_2"/>
    <property type="match status" value="1"/>
</dbReference>
<dbReference type="PANTHER" id="PTHR35526:SF3">
    <property type="entry name" value="ANTI-SIGMA-F FACTOR RSBW"/>
    <property type="match status" value="1"/>
</dbReference>
<dbReference type="InterPro" id="IPR003594">
    <property type="entry name" value="HATPase_dom"/>
</dbReference>
<dbReference type="GO" id="GO:0004674">
    <property type="term" value="F:protein serine/threonine kinase activity"/>
    <property type="evidence" value="ECO:0007669"/>
    <property type="project" value="UniProtKB-KW"/>
</dbReference>
<evidence type="ECO:0000313" key="4">
    <source>
        <dbReference type="Proteomes" id="UP000238392"/>
    </source>
</evidence>
<dbReference type="CDD" id="cd16936">
    <property type="entry name" value="HATPase_RsbW-like"/>
    <property type="match status" value="1"/>
</dbReference>
<dbReference type="Proteomes" id="UP000238392">
    <property type="component" value="Unassembled WGS sequence"/>
</dbReference>
<evidence type="ECO:0000259" key="2">
    <source>
        <dbReference type="Pfam" id="PF13581"/>
    </source>
</evidence>
<name>A0A2T0WYR9_9RHOB</name>
<protein>
    <submittedName>
        <fullName evidence="3">Serine/threonine-protein kinase RsbW</fullName>
    </submittedName>
</protein>
<dbReference type="EMBL" id="PVTQ01000003">
    <property type="protein sequence ID" value="PRY91795.1"/>
    <property type="molecule type" value="Genomic_DNA"/>
</dbReference>
<feature type="domain" description="Histidine kinase/HSP90-like ATPase" evidence="2">
    <location>
        <begin position="37"/>
        <end position="130"/>
    </location>
</feature>
<keyword evidence="4" id="KW-1185">Reference proteome</keyword>
<dbReference type="SUPFAM" id="SSF55874">
    <property type="entry name" value="ATPase domain of HSP90 chaperone/DNA topoisomerase II/histidine kinase"/>
    <property type="match status" value="1"/>
</dbReference>
<accession>A0A2T0WYR9</accession>
<dbReference type="InterPro" id="IPR050267">
    <property type="entry name" value="Anti-sigma-factor_SerPK"/>
</dbReference>
<reference evidence="3 4" key="1">
    <citation type="submission" date="2018-03" db="EMBL/GenBank/DDBJ databases">
        <title>Genomic Encyclopedia of Archaeal and Bacterial Type Strains, Phase II (KMG-II): from individual species to whole genera.</title>
        <authorList>
            <person name="Goeker M."/>
        </authorList>
    </citation>
    <scope>NUCLEOTIDE SEQUENCE [LARGE SCALE GENOMIC DNA]</scope>
    <source>
        <strain evidence="3 4">DSM 100212</strain>
    </source>
</reference>